<dbReference type="PANTHER" id="PTHR30093:SF2">
    <property type="entry name" value="TYPE II SECRETION SYSTEM PROTEIN H"/>
    <property type="match status" value="1"/>
</dbReference>
<dbReference type="Gene3D" id="3.30.700.10">
    <property type="entry name" value="Glycoprotein, Type 4 Pilin"/>
    <property type="match status" value="1"/>
</dbReference>
<dbReference type="Pfam" id="PF07963">
    <property type="entry name" value="N_methyl"/>
    <property type="match status" value="1"/>
</dbReference>
<sequence length="335" mass="35553">MSSTLRIRGFTLVELLVVIAIIGILVSLLLPAVQQAREAARRAQCTSHLRQIGVATHNYHESHRCFPPGNVVQGHGPTAWVFLLPYVDQTASYGKLNFDKVSGFWFGGPNSQINQPVMGELKVGVMHCPSSPLDRSNRVACASCSPASETEVQLGDYVLVSGGIGHSTTDNVALRGPVSSGGIFLKDEVVSMNKVTDGTSKTFMIGEQSDWGYLYGTRVDLRASGLNGSWMGTSPAGNSNGDSTYPRASSLDARCYNLTTIASPIGLKQSLTPNGNGLPGSRGAGDCNTPIQSVHPGGANLLFVDGSVKFVSESFDLEMLKSLANRDDGSIIEGF</sequence>
<dbReference type="AlphaFoldDB" id="A0A518B780"/>
<keyword evidence="1" id="KW-0812">Transmembrane</keyword>
<dbReference type="EMBL" id="CP036279">
    <property type="protein sequence ID" value="QDU62813.1"/>
    <property type="molecule type" value="Genomic_DNA"/>
</dbReference>
<dbReference type="NCBIfam" id="TIGR04294">
    <property type="entry name" value="pre_pil_HX9DG"/>
    <property type="match status" value="1"/>
</dbReference>
<dbReference type="OrthoDB" id="280382at2"/>
<dbReference type="RefSeq" id="WP_145259819.1">
    <property type="nucleotide sequence ID" value="NZ_CP036279.1"/>
</dbReference>
<evidence type="ECO:0000259" key="2">
    <source>
        <dbReference type="Pfam" id="PF07596"/>
    </source>
</evidence>
<keyword evidence="1" id="KW-0472">Membrane</keyword>
<dbReference type="InterPro" id="IPR012902">
    <property type="entry name" value="N_methyl_site"/>
</dbReference>
<name>A0A518B780_9BACT</name>
<evidence type="ECO:0000256" key="1">
    <source>
        <dbReference type="SAM" id="Phobius"/>
    </source>
</evidence>
<dbReference type="NCBIfam" id="TIGR02532">
    <property type="entry name" value="IV_pilin_GFxxxE"/>
    <property type="match status" value="1"/>
</dbReference>
<feature type="transmembrane region" description="Helical" evidence="1">
    <location>
        <begin position="12"/>
        <end position="33"/>
    </location>
</feature>
<dbReference type="PROSITE" id="PS00409">
    <property type="entry name" value="PROKAR_NTER_METHYL"/>
    <property type="match status" value="1"/>
</dbReference>
<dbReference type="PANTHER" id="PTHR30093">
    <property type="entry name" value="GENERAL SECRETION PATHWAY PROTEIN G"/>
    <property type="match status" value="1"/>
</dbReference>
<protein>
    <recommendedName>
        <fullName evidence="2">DUF1559 domain-containing protein</fullName>
    </recommendedName>
</protein>
<feature type="domain" description="DUF1559" evidence="2">
    <location>
        <begin position="34"/>
        <end position="318"/>
    </location>
</feature>
<evidence type="ECO:0000313" key="3">
    <source>
        <dbReference type="EMBL" id="QDU62813.1"/>
    </source>
</evidence>
<dbReference type="SUPFAM" id="SSF54523">
    <property type="entry name" value="Pili subunits"/>
    <property type="match status" value="1"/>
</dbReference>
<dbReference type="Pfam" id="PF07596">
    <property type="entry name" value="SBP_bac_10"/>
    <property type="match status" value="1"/>
</dbReference>
<organism evidence="3 4">
    <name type="scientific">Kolteria novifilia</name>
    <dbReference type="NCBI Taxonomy" id="2527975"/>
    <lineage>
        <taxon>Bacteria</taxon>
        <taxon>Pseudomonadati</taxon>
        <taxon>Planctomycetota</taxon>
        <taxon>Planctomycetia</taxon>
        <taxon>Kolteriales</taxon>
        <taxon>Kolteriaceae</taxon>
        <taxon>Kolteria</taxon>
    </lineage>
</organism>
<accession>A0A518B780</accession>
<dbReference type="InterPro" id="IPR045584">
    <property type="entry name" value="Pilin-like"/>
</dbReference>
<dbReference type="InterPro" id="IPR027558">
    <property type="entry name" value="Pre_pil_HX9DG_C"/>
</dbReference>
<keyword evidence="4" id="KW-1185">Reference proteome</keyword>
<reference evidence="3 4" key="1">
    <citation type="submission" date="2019-02" db="EMBL/GenBank/DDBJ databases">
        <title>Deep-cultivation of Planctomycetes and their phenomic and genomic characterization uncovers novel biology.</title>
        <authorList>
            <person name="Wiegand S."/>
            <person name="Jogler M."/>
            <person name="Boedeker C."/>
            <person name="Pinto D."/>
            <person name="Vollmers J."/>
            <person name="Rivas-Marin E."/>
            <person name="Kohn T."/>
            <person name="Peeters S.H."/>
            <person name="Heuer A."/>
            <person name="Rast P."/>
            <person name="Oberbeckmann S."/>
            <person name="Bunk B."/>
            <person name="Jeske O."/>
            <person name="Meyerdierks A."/>
            <person name="Storesund J.E."/>
            <person name="Kallscheuer N."/>
            <person name="Luecker S."/>
            <person name="Lage O.M."/>
            <person name="Pohl T."/>
            <person name="Merkel B.J."/>
            <person name="Hornburger P."/>
            <person name="Mueller R.-W."/>
            <person name="Bruemmer F."/>
            <person name="Labrenz M."/>
            <person name="Spormann A.M."/>
            <person name="Op den Camp H."/>
            <person name="Overmann J."/>
            <person name="Amann R."/>
            <person name="Jetten M.S.M."/>
            <person name="Mascher T."/>
            <person name="Medema M.H."/>
            <person name="Devos D.P."/>
            <person name="Kaster A.-K."/>
            <person name="Ovreas L."/>
            <person name="Rohde M."/>
            <person name="Galperin M.Y."/>
            <person name="Jogler C."/>
        </authorList>
    </citation>
    <scope>NUCLEOTIDE SEQUENCE [LARGE SCALE GENOMIC DNA]</scope>
    <source>
        <strain evidence="3 4">Pan216</strain>
    </source>
</reference>
<proteinExistence type="predicted"/>
<dbReference type="KEGG" id="knv:Pan216_36840"/>
<gene>
    <name evidence="3" type="ORF">Pan216_36840</name>
</gene>
<dbReference type="Proteomes" id="UP000317093">
    <property type="component" value="Chromosome"/>
</dbReference>
<evidence type="ECO:0000313" key="4">
    <source>
        <dbReference type="Proteomes" id="UP000317093"/>
    </source>
</evidence>
<dbReference type="InterPro" id="IPR011453">
    <property type="entry name" value="DUF1559"/>
</dbReference>
<keyword evidence="1" id="KW-1133">Transmembrane helix</keyword>